<dbReference type="AlphaFoldDB" id="A0A5R9B215"/>
<proteinExistence type="predicted"/>
<dbReference type="Pfam" id="PF01935">
    <property type="entry name" value="DUF87"/>
    <property type="match status" value="1"/>
</dbReference>
<dbReference type="RefSeq" id="WP_138406241.1">
    <property type="nucleotide sequence ID" value="NZ_JAMWHN010000003.1"/>
</dbReference>
<dbReference type="OrthoDB" id="9806951at2"/>
<evidence type="ECO:0000259" key="1">
    <source>
        <dbReference type="Pfam" id="PF01935"/>
    </source>
</evidence>
<dbReference type="InterPro" id="IPR008571">
    <property type="entry name" value="HerA-like"/>
</dbReference>
<gene>
    <name evidence="2" type="ORF">FEZ53_10595</name>
</gene>
<sequence>MQINFTASDNLLVGIVKEIKGTNTIIRMFENSNQIFQFYNGKKYSGVMIGSYIGIKRGQYTIVAKVEKEYAFDRYNDIKDMSFSKERFIREIEAKIIGSFKDGVFRQGIVAFPQVFNDVILLSADLLSHIINDSSISKDFPLLSFGNIWPDGTDFKLNWEILFNSHIAIFGNTGSGKSHTLAKLYAELFELHDKEKISLGHSKFIFIDFNGEYTNENTIYSDKEVIKLSTTHNEEDNLRSKLQIPYKLFWDNEMLSVLFGATEQTQKPFLTRVINFYFKTDFKLDNYLNKAIAKGFEDVYSSPNKYSLDLLKNIIKEIGYSNDYISSWIDKTKYNSTNESFYSDDMIKNWESFKNKYYLNEDSNLIKIESENIERSLRNLSVNNTISELKIAIYLNMIFELRRKTIQYDHIAPLIHRVEARSKDFNKIFEISNSNNILFNNKNLNVVSLRDVNQDMKLLVPLVIAKVTYKNNKDYNTAKNYIYNLIIDEAHNILSEKSNRETEKWKDYRLDVFEEIIKEGRKFGYYLTIASQRPADISETVVSQIHNYFIHRLVNYNDLKLLDKTMSTLDQVSKDNIPNLSVGQLICTGTSFKLPLTIQVDELNKECSPTSETSELRKLWYHEKRL</sequence>
<evidence type="ECO:0000313" key="3">
    <source>
        <dbReference type="Proteomes" id="UP000307747"/>
    </source>
</evidence>
<dbReference type="SUPFAM" id="SSF52540">
    <property type="entry name" value="P-loop containing nucleoside triphosphate hydrolases"/>
    <property type="match status" value="1"/>
</dbReference>
<dbReference type="Proteomes" id="UP000307747">
    <property type="component" value="Unassembled WGS sequence"/>
</dbReference>
<evidence type="ECO:0000313" key="2">
    <source>
        <dbReference type="EMBL" id="TLP89893.1"/>
    </source>
</evidence>
<dbReference type="EMBL" id="VBTJ01000002">
    <property type="protein sequence ID" value="TLP89893.1"/>
    <property type="molecule type" value="Genomic_DNA"/>
</dbReference>
<dbReference type="PANTHER" id="PTHR42957:SF2">
    <property type="entry name" value="HELICASE HERA CENTRAL DOMAIN-CONTAINING PROTEIN"/>
    <property type="match status" value="1"/>
</dbReference>
<dbReference type="Gene3D" id="3.40.50.300">
    <property type="entry name" value="P-loop containing nucleotide triphosphate hydrolases"/>
    <property type="match status" value="2"/>
</dbReference>
<comment type="caution">
    <text evidence="2">The sequence shown here is derived from an EMBL/GenBank/DDBJ whole genome shotgun (WGS) entry which is preliminary data.</text>
</comment>
<reference evidence="2 3" key="1">
    <citation type="submission" date="2019-05" db="EMBL/GenBank/DDBJ databases">
        <title>The metagenome of a microbial culture collection derived from dairy environment covers the genomic content of the human microbiome.</title>
        <authorList>
            <person name="Roder T."/>
            <person name="Wuthrich D."/>
            <person name="Sattari Z."/>
            <person name="Von Ah U."/>
            <person name="Bar C."/>
            <person name="Ronchi F."/>
            <person name="Macpherson A.J."/>
            <person name="Ganal-Vonarburg S.C."/>
            <person name="Bruggmann R."/>
            <person name="Vergeres G."/>
        </authorList>
    </citation>
    <scope>NUCLEOTIDE SEQUENCE [LARGE SCALE GENOMIC DNA]</scope>
    <source>
        <strain evidence="2 3">FAM 20833</strain>
    </source>
</reference>
<protein>
    <submittedName>
        <fullName evidence="2">DUF87 domain-containing protein</fullName>
    </submittedName>
</protein>
<dbReference type="PANTHER" id="PTHR42957">
    <property type="entry name" value="HELICASE MJ1565-RELATED"/>
    <property type="match status" value="1"/>
</dbReference>
<organism evidence="2 3">
    <name type="scientific">Staphylococcus xylosus</name>
    <dbReference type="NCBI Taxonomy" id="1288"/>
    <lineage>
        <taxon>Bacteria</taxon>
        <taxon>Bacillati</taxon>
        <taxon>Bacillota</taxon>
        <taxon>Bacilli</taxon>
        <taxon>Bacillales</taxon>
        <taxon>Staphylococcaceae</taxon>
        <taxon>Staphylococcus</taxon>
    </lineage>
</organism>
<name>A0A5R9B215_STAXY</name>
<dbReference type="InterPro" id="IPR002789">
    <property type="entry name" value="HerA_central"/>
</dbReference>
<feature type="domain" description="Helicase HerA central" evidence="1">
    <location>
        <begin position="151"/>
        <end position="365"/>
    </location>
</feature>
<dbReference type="InterPro" id="IPR027417">
    <property type="entry name" value="P-loop_NTPase"/>
</dbReference>
<accession>A0A5R9B215</accession>